<evidence type="ECO:0000256" key="3">
    <source>
        <dbReference type="ARBA" id="ARBA00022741"/>
    </source>
</evidence>
<evidence type="ECO:0000256" key="1">
    <source>
        <dbReference type="ARBA" id="ARBA00004690"/>
    </source>
</evidence>
<accession>A0A9D9DVG5</accession>
<dbReference type="GO" id="GO:0005737">
    <property type="term" value="C:cytoplasm"/>
    <property type="evidence" value="ECO:0007669"/>
    <property type="project" value="UniProtKB-SubCell"/>
</dbReference>
<dbReference type="PANTHER" id="PTHR10285">
    <property type="entry name" value="URIDINE KINASE"/>
    <property type="match status" value="1"/>
</dbReference>
<gene>
    <name evidence="7" type="primary">udk</name>
    <name evidence="7" type="ORF">IAB08_01805</name>
</gene>
<proteinExistence type="inferred from homology"/>
<evidence type="ECO:0000256" key="2">
    <source>
        <dbReference type="ARBA" id="ARBA00022679"/>
    </source>
</evidence>
<comment type="similarity">
    <text evidence="5">Belongs to the uridine kinase family.</text>
</comment>
<dbReference type="Gene3D" id="3.40.50.300">
    <property type="entry name" value="P-loop containing nucleotide triphosphate hydrolases"/>
    <property type="match status" value="1"/>
</dbReference>
<dbReference type="CDD" id="cd02023">
    <property type="entry name" value="UMPK"/>
    <property type="match status" value="1"/>
</dbReference>
<dbReference type="NCBIfam" id="NF004018">
    <property type="entry name" value="PRK05480.1"/>
    <property type="match status" value="1"/>
</dbReference>
<dbReference type="Pfam" id="PF00485">
    <property type="entry name" value="PRK"/>
    <property type="match status" value="1"/>
</dbReference>
<evidence type="ECO:0000256" key="4">
    <source>
        <dbReference type="ARBA" id="ARBA00022777"/>
    </source>
</evidence>
<comment type="catalytic activity">
    <reaction evidence="5">
        <text>cytidine + ATP = CMP + ADP + H(+)</text>
        <dbReference type="Rhea" id="RHEA:24674"/>
        <dbReference type="ChEBI" id="CHEBI:15378"/>
        <dbReference type="ChEBI" id="CHEBI:17562"/>
        <dbReference type="ChEBI" id="CHEBI:30616"/>
        <dbReference type="ChEBI" id="CHEBI:60377"/>
        <dbReference type="ChEBI" id="CHEBI:456216"/>
        <dbReference type="EC" id="2.7.1.48"/>
    </reaction>
</comment>
<dbReference type="GO" id="GO:0004849">
    <property type="term" value="F:uridine kinase activity"/>
    <property type="evidence" value="ECO:0007669"/>
    <property type="project" value="UniProtKB-EC"/>
</dbReference>
<name>A0A9D9DVG5_9BACT</name>
<evidence type="ECO:0000313" key="7">
    <source>
        <dbReference type="EMBL" id="MBO8432014.1"/>
    </source>
</evidence>
<dbReference type="InterPro" id="IPR006083">
    <property type="entry name" value="PRK/URK"/>
</dbReference>
<dbReference type="GO" id="GO:0005524">
    <property type="term" value="F:ATP binding"/>
    <property type="evidence" value="ECO:0007669"/>
    <property type="project" value="UniProtKB-KW"/>
</dbReference>
<keyword evidence="5" id="KW-0963">Cytoplasm</keyword>
<dbReference type="EC" id="2.7.1.48" evidence="5"/>
<dbReference type="Proteomes" id="UP000823612">
    <property type="component" value="Unassembled WGS sequence"/>
</dbReference>
<dbReference type="EMBL" id="JADIMZ010000026">
    <property type="protein sequence ID" value="MBO8432014.1"/>
    <property type="molecule type" value="Genomic_DNA"/>
</dbReference>
<protein>
    <recommendedName>
        <fullName evidence="5">Uridine kinase</fullName>
        <ecNumber evidence="5">2.7.1.48</ecNumber>
    </recommendedName>
</protein>
<organism evidence="7 8">
    <name type="scientific">Candidatus Pullibacteroides excrementavium</name>
    <dbReference type="NCBI Taxonomy" id="2840905"/>
    <lineage>
        <taxon>Bacteria</taxon>
        <taxon>Pseudomonadati</taxon>
        <taxon>Bacteroidota</taxon>
        <taxon>Bacteroidia</taxon>
        <taxon>Bacteroidales</taxon>
        <taxon>Candidatus Pullibacteroides</taxon>
    </lineage>
</organism>
<dbReference type="AlphaFoldDB" id="A0A9D9DVG5"/>
<comment type="pathway">
    <text evidence="5">Pyrimidine metabolism; CTP biosynthesis via salvage pathway; CTP from cytidine: step 1/3.</text>
</comment>
<keyword evidence="2 5" id="KW-0808">Transferase</keyword>
<evidence type="ECO:0000256" key="5">
    <source>
        <dbReference type="RuleBase" id="RU003825"/>
    </source>
</evidence>
<evidence type="ECO:0000313" key="8">
    <source>
        <dbReference type="Proteomes" id="UP000823612"/>
    </source>
</evidence>
<comment type="caution">
    <text evidence="7">The sequence shown here is derived from an EMBL/GenBank/DDBJ whole genome shotgun (WGS) entry which is preliminary data.</text>
</comment>
<comment type="pathway">
    <text evidence="1 5">Pyrimidine metabolism; UMP biosynthesis via salvage pathway; UMP from uridine: step 1/1.</text>
</comment>
<dbReference type="InterPro" id="IPR000764">
    <property type="entry name" value="Uridine_kinase-like"/>
</dbReference>
<sequence>MLIIGIAGGSGSGKTTVVNKIAANCGSNSVTIIPQDAYYKDKGDLPDEEKRAINFDHPSSIEFPLLVKHLDMLKKGRPIEMPIYSYITCARSKETVTVYPTEVVIVEGILILSNPQLRKRLDIKVFVDADGDDRLMRIIRRDIHERNRTYEQALSHYADWVKPMHEQFIEPTKRYADIIVPQGGENEKAIGIISSHLNRYMQKAKEER</sequence>
<comment type="catalytic activity">
    <reaction evidence="5">
        <text>uridine + ATP = UMP + ADP + H(+)</text>
        <dbReference type="Rhea" id="RHEA:16825"/>
        <dbReference type="ChEBI" id="CHEBI:15378"/>
        <dbReference type="ChEBI" id="CHEBI:16704"/>
        <dbReference type="ChEBI" id="CHEBI:30616"/>
        <dbReference type="ChEBI" id="CHEBI:57865"/>
        <dbReference type="ChEBI" id="CHEBI:456216"/>
        <dbReference type="EC" id="2.7.1.48"/>
    </reaction>
</comment>
<dbReference type="InterPro" id="IPR027417">
    <property type="entry name" value="P-loop_NTPase"/>
</dbReference>
<dbReference type="NCBIfam" id="TIGR00235">
    <property type="entry name" value="udk"/>
    <property type="match status" value="1"/>
</dbReference>
<keyword evidence="4 5" id="KW-0418">Kinase</keyword>
<comment type="subcellular location">
    <subcellularLocation>
        <location evidence="5">Cytoplasm</location>
    </subcellularLocation>
</comment>
<dbReference type="SUPFAM" id="SSF52540">
    <property type="entry name" value="P-loop containing nucleoside triphosphate hydrolases"/>
    <property type="match status" value="1"/>
</dbReference>
<keyword evidence="5" id="KW-0067">ATP-binding</keyword>
<evidence type="ECO:0000259" key="6">
    <source>
        <dbReference type="Pfam" id="PF00485"/>
    </source>
</evidence>
<keyword evidence="3 5" id="KW-0547">Nucleotide-binding</keyword>
<reference evidence="7" key="2">
    <citation type="journal article" date="2021" name="PeerJ">
        <title>Extensive microbial diversity within the chicken gut microbiome revealed by metagenomics and culture.</title>
        <authorList>
            <person name="Gilroy R."/>
            <person name="Ravi A."/>
            <person name="Getino M."/>
            <person name="Pursley I."/>
            <person name="Horton D.L."/>
            <person name="Alikhan N.F."/>
            <person name="Baker D."/>
            <person name="Gharbi K."/>
            <person name="Hall N."/>
            <person name="Watson M."/>
            <person name="Adriaenssens E.M."/>
            <person name="Foster-Nyarko E."/>
            <person name="Jarju S."/>
            <person name="Secka A."/>
            <person name="Antonio M."/>
            <person name="Oren A."/>
            <person name="Chaudhuri R.R."/>
            <person name="La Ragione R."/>
            <person name="Hildebrand F."/>
            <person name="Pallen M.J."/>
        </authorList>
    </citation>
    <scope>NUCLEOTIDE SEQUENCE</scope>
    <source>
        <strain evidence="7">2889</strain>
    </source>
</reference>
<feature type="domain" description="Phosphoribulokinase/uridine kinase" evidence="6">
    <location>
        <begin position="3"/>
        <end position="187"/>
    </location>
</feature>
<dbReference type="PRINTS" id="PR00988">
    <property type="entry name" value="URIDINKINASE"/>
</dbReference>
<reference evidence="7" key="1">
    <citation type="submission" date="2020-10" db="EMBL/GenBank/DDBJ databases">
        <authorList>
            <person name="Gilroy R."/>
        </authorList>
    </citation>
    <scope>NUCLEOTIDE SEQUENCE</scope>
    <source>
        <strain evidence="7">2889</strain>
    </source>
</reference>